<evidence type="ECO:0000313" key="1">
    <source>
        <dbReference type="EMBL" id="CAK9068161.1"/>
    </source>
</evidence>
<dbReference type="EMBL" id="CAXAMM010031447">
    <property type="protein sequence ID" value="CAK9068161.1"/>
    <property type="molecule type" value="Genomic_DNA"/>
</dbReference>
<organism evidence="1 2">
    <name type="scientific">Durusdinium trenchii</name>
    <dbReference type="NCBI Taxonomy" id="1381693"/>
    <lineage>
        <taxon>Eukaryota</taxon>
        <taxon>Sar</taxon>
        <taxon>Alveolata</taxon>
        <taxon>Dinophyceae</taxon>
        <taxon>Suessiales</taxon>
        <taxon>Symbiodiniaceae</taxon>
        <taxon>Durusdinium</taxon>
    </lineage>
</organism>
<name>A0ABP0NX57_9DINO</name>
<evidence type="ECO:0008006" key="3">
    <source>
        <dbReference type="Google" id="ProtNLM"/>
    </source>
</evidence>
<keyword evidence="2" id="KW-1185">Reference proteome</keyword>
<gene>
    <name evidence="1" type="ORF">SCF082_LOCUS34377</name>
</gene>
<protein>
    <recommendedName>
        <fullName evidence="3">DDE-1 domain-containing protein</fullName>
    </recommendedName>
</protein>
<evidence type="ECO:0000313" key="2">
    <source>
        <dbReference type="Proteomes" id="UP001642464"/>
    </source>
</evidence>
<sequence length="260" mass="29027">MAPQTRVALQNVSLTIAAMTKTKPDTWTPFGCPHSLSEVHIERLFGQYRSYSSSGDLNARSFWSSAAAQARQQLFKMKTRKRDRNDIEKIPALDDQQFRACAANVWASALQLASKCAGVPKANLESFYRMESMDLESAEAVIWDDMDELIEGAEEEENQAAEEKANQSTLHCILDQVRDLAVEEQVPAESEEDFLNNAEASDPDAKMPDGQQLIDLMSGTSSDDAEKADHFLKEGNFPRTLREVLPFGRCLAQFSSRQGQ</sequence>
<proteinExistence type="predicted"/>
<comment type="caution">
    <text evidence="1">The sequence shown here is derived from an EMBL/GenBank/DDBJ whole genome shotgun (WGS) entry which is preliminary data.</text>
</comment>
<accession>A0ABP0NX57</accession>
<dbReference type="Proteomes" id="UP001642464">
    <property type="component" value="Unassembled WGS sequence"/>
</dbReference>
<reference evidence="1 2" key="1">
    <citation type="submission" date="2024-02" db="EMBL/GenBank/DDBJ databases">
        <authorList>
            <person name="Chen Y."/>
            <person name="Shah S."/>
            <person name="Dougan E. K."/>
            <person name="Thang M."/>
            <person name="Chan C."/>
        </authorList>
    </citation>
    <scope>NUCLEOTIDE SEQUENCE [LARGE SCALE GENOMIC DNA]</scope>
</reference>